<sequence length="157" mass="17038">MHAHHDRSRPATPLSEPILVRGDSRVSLSGPELRGLPAEDRTVTVACASGTRHTATWTGVPVLDLFADAGLDDETTHLVVESADGYRVCIDVYAAFDAVVAYARDGTPIREEHDYETRFIAPDVDGSRTVKGVRAVEARALDPATDPESLEDIFKKP</sequence>
<evidence type="ECO:0000313" key="3">
    <source>
        <dbReference type="Proteomes" id="UP000198902"/>
    </source>
</evidence>
<evidence type="ECO:0000313" key="2">
    <source>
        <dbReference type="EMBL" id="CQR51716.1"/>
    </source>
</evidence>
<dbReference type="Gene3D" id="3.90.420.10">
    <property type="entry name" value="Oxidoreductase, molybdopterin-binding domain"/>
    <property type="match status" value="1"/>
</dbReference>
<feature type="domain" description="Oxidoreductase molybdopterin-binding" evidence="1">
    <location>
        <begin position="23"/>
        <end position="139"/>
    </location>
</feature>
<dbReference type="AlphaFoldDB" id="A0A0D6JUM3"/>
<dbReference type="InterPro" id="IPR036374">
    <property type="entry name" value="OxRdtase_Mopterin-bd_sf"/>
</dbReference>
<dbReference type="SUPFAM" id="SSF56524">
    <property type="entry name" value="Oxidoreductase molybdopterin-binding domain"/>
    <property type="match status" value="1"/>
</dbReference>
<dbReference type="EMBL" id="CSTE01000003">
    <property type="protein sequence ID" value="CQR51716.1"/>
    <property type="molecule type" value="Genomic_DNA"/>
</dbReference>
<organism evidence="2 3">
    <name type="scientific">Haloferax massiliensis</name>
    <dbReference type="NCBI Taxonomy" id="1476858"/>
    <lineage>
        <taxon>Archaea</taxon>
        <taxon>Methanobacteriati</taxon>
        <taxon>Methanobacteriota</taxon>
        <taxon>Stenosarchaea group</taxon>
        <taxon>Halobacteria</taxon>
        <taxon>Halobacteriales</taxon>
        <taxon>Haloferacaceae</taxon>
        <taxon>Haloferax</taxon>
    </lineage>
</organism>
<protein>
    <submittedName>
        <fullName evidence="2">Oxidoreductase molybdopterin binding domain protein</fullName>
    </submittedName>
</protein>
<name>A0A0D6JUM3_9EURY</name>
<evidence type="ECO:0000259" key="1">
    <source>
        <dbReference type="Pfam" id="PF00174"/>
    </source>
</evidence>
<dbReference type="InterPro" id="IPR000572">
    <property type="entry name" value="OxRdtase_Mopterin-bd_dom"/>
</dbReference>
<proteinExistence type="predicted"/>
<accession>A0A0D6JUM3</accession>
<reference evidence="3" key="1">
    <citation type="submission" date="2015-03" db="EMBL/GenBank/DDBJ databases">
        <authorList>
            <person name="Urmite Genomes"/>
        </authorList>
    </citation>
    <scope>NUCLEOTIDE SEQUENCE [LARGE SCALE GENOMIC DNA]</scope>
    <source>
        <strain evidence="3">Arc-Hr</strain>
    </source>
</reference>
<gene>
    <name evidence="2" type="ORF">BN996_02783</name>
</gene>
<keyword evidence="3" id="KW-1185">Reference proteome</keyword>
<dbReference type="RefSeq" id="WP_089779978.1">
    <property type="nucleotide sequence ID" value="NZ_CABLRR010000003.1"/>
</dbReference>
<dbReference type="Proteomes" id="UP000198902">
    <property type="component" value="Unassembled WGS sequence"/>
</dbReference>
<dbReference type="OrthoDB" id="230884at2157"/>
<dbReference type="Pfam" id="PF00174">
    <property type="entry name" value="Oxidored_molyb"/>
    <property type="match status" value="1"/>
</dbReference>